<dbReference type="InterPro" id="IPR017595">
    <property type="entry name" value="OHCU_decarboxylase-2"/>
</dbReference>
<evidence type="ECO:0000259" key="7">
    <source>
        <dbReference type="Pfam" id="PF09349"/>
    </source>
</evidence>
<dbReference type="GO" id="GO:0051997">
    <property type="term" value="F:2-oxo-4-hydroxy-4-carboxy-5-ureidoimidazoline decarboxylase activity"/>
    <property type="evidence" value="ECO:0007669"/>
    <property type="project" value="UniProtKB-EC"/>
</dbReference>
<reference evidence="8 9" key="1">
    <citation type="submission" date="2024-07" db="EMBL/GenBank/DDBJ databases">
        <authorList>
            <person name="Thanompreechachai J."/>
            <person name="Duangmal K."/>
        </authorList>
    </citation>
    <scope>NUCLEOTIDE SEQUENCE [LARGE SCALE GENOMIC DNA]</scope>
    <source>
        <strain evidence="8 9">KCTC 19886</strain>
    </source>
</reference>
<dbReference type="EMBL" id="JBFNQN010000002">
    <property type="protein sequence ID" value="MEW9263708.1"/>
    <property type="molecule type" value="Genomic_DNA"/>
</dbReference>
<organism evidence="8 9">
    <name type="scientific">Kineococcus endophyticus</name>
    <dbReference type="NCBI Taxonomy" id="1181883"/>
    <lineage>
        <taxon>Bacteria</taxon>
        <taxon>Bacillati</taxon>
        <taxon>Actinomycetota</taxon>
        <taxon>Actinomycetes</taxon>
        <taxon>Kineosporiales</taxon>
        <taxon>Kineosporiaceae</taxon>
        <taxon>Kineococcus</taxon>
    </lineage>
</organism>
<keyword evidence="4" id="KW-0659">Purine metabolism</keyword>
<evidence type="ECO:0000256" key="4">
    <source>
        <dbReference type="ARBA" id="ARBA00022631"/>
    </source>
</evidence>
<proteinExistence type="predicted"/>
<name>A0ABV3P2R0_9ACTN</name>
<evidence type="ECO:0000256" key="6">
    <source>
        <dbReference type="ARBA" id="ARBA00023239"/>
    </source>
</evidence>
<dbReference type="NCBIfam" id="TIGR03180">
    <property type="entry name" value="UraD_2"/>
    <property type="match status" value="1"/>
</dbReference>
<comment type="pathway">
    <text evidence="2">Purine metabolism; urate degradation; (S)-allantoin from urate: step 3/3.</text>
</comment>
<evidence type="ECO:0000256" key="1">
    <source>
        <dbReference type="ARBA" id="ARBA00001163"/>
    </source>
</evidence>
<dbReference type="Pfam" id="PF09349">
    <property type="entry name" value="OHCU_decarbox"/>
    <property type="match status" value="1"/>
</dbReference>
<evidence type="ECO:0000313" key="9">
    <source>
        <dbReference type="Proteomes" id="UP001555826"/>
    </source>
</evidence>
<dbReference type="NCBIfam" id="NF010372">
    <property type="entry name" value="PRK13798.1"/>
    <property type="match status" value="1"/>
</dbReference>
<protein>
    <recommendedName>
        <fullName evidence="3">2-oxo-4-hydroxy-4-carboxy-5-ureidoimidazoline decarboxylase</fullName>
        <ecNumber evidence="3">4.1.1.97</ecNumber>
    </recommendedName>
</protein>
<keyword evidence="6 8" id="KW-0456">Lyase</keyword>
<dbReference type="PANTHER" id="PTHR43466">
    <property type="entry name" value="2-OXO-4-HYDROXY-4-CARBOXY-5-UREIDOIMIDAZOLINE DECARBOXYLASE-RELATED"/>
    <property type="match status" value="1"/>
</dbReference>
<dbReference type="Gene3D" id="1.10.3330.10">
    <property type="entry name" value="Oxo-4-hydroxy-4-carboxy-5-ureidoimidazoline decarboxylase"/>
    <property type="match status" value="1"/>
</dbReference>
<dbReference type="SUPFAM" id="SSF158694">
    <property type="entry name" value="UraD-Like"/>
    <property type="match status" value="1"/>
</dbReference>
<comment type="caution">
    <text evidence="8">The sequence shown here is derived from an EMBL/GenBank/DDBJ whole genome shotgun (WGS) entry which is preliminary data.</text>
</comment>
<feature type="domain" description="Oxo-4-hydroxy-4-carboxy-5-ureidoimidazoline decarboxylase" evidence="7">
    <location>
        <begin position="8"/>
        <end position="155"/>
    </location>
</feature>
<evidence type="ECO:0000256" key="2">
    <source>
        <dbReference type="ARBA" id="ARBA00004754"/>
    </source>
</evidence>
<evidence type="ECO:0000256" key="3">
    <source>
        <dbReference type="ARBA" id="ARBA00012257"/>
    </source>
</evidence>
<comment type="catalytic activity">
    <reaction evidence="1">
        <text>5-hydroxy-2-oxo-4-ureido-2,5-dihydro-1H-imidazole-5-carboxylate + H(+) = (S)-allantoin + CO2</text>
        <dbReference type="Rhea" id="RHEA:26301"/>
        <dbReference type="ChEBI" id="CHEBI:15378"/>
        <dbReference type="ChEBI" id="CHEBI:15678"/>
        <dbReference type="ChEBI" id="CHEBI:16526"/>
        <dbReference type="ChEBI" id="CHEBI:58639"/>
        <dbReference type="EC" id="4.1.1.97"/>
    </reaction>
</comment>
<dbReference type="Proteomes" id="UP001555826">
    <property type="component" value="Unassembled WGS sequence"/>
</dbReference>
<keyword evidence="9" id="KW-1185">Reference proteome</keyword>
<gene>
    <name evidence="8" type="primary">uraD</name>
    <name evidence="8" type="ORF">AB1207_03020</name>
</gene>
<accession>A0ABV3P2R0</accession>
<dbReference type="InterPro" id="IPR036778">
    <property type="entry name" value="OHCU_decarboxylase_sf"/>
</dbReference>
<keyword evidence="5" id="KW-0210">Decarboxylase</keyword>
<evidence type="ECO:0000256" key="5">
    <source>
        <dbReference type="ARBA" id="ARBA00022793"/>
    </source>
</evidence>
<dbReference type="InterPro" id="IPR018020">
    <property type="entry name" value="OHCU_decarboxylase"/>
</dbReference>
<sequence>MQLEELQALDAPGCEELLRTCCDAPAWAARVAAARPFGSVDALLAAAAAELAATSEEDVDVALAAHPRIGERSESATSRREQAGALAADEDVLRRLAEGNRRYEERFGHVYLVFASGRSATELLDLLEARLGNDPATERQVLRRELAAITDLRLRRLLGQSA</sequence>
<dbReference type="EC" id="4.1.1.97" evidence="3"/>
<dbReference type="PANTHER" id="PTHR43466:SF1">
    <property type="entry name" value="2-OXO-4-HYDROXY-4-CARBOXY-5-UREIDOIMIDAZOLINE DECARBOXYLASE-RELATED"/>
    <property type="match status" value="1"/>
</dbReference>
<evidence type="ECO:0000313" key="8">
    <source>
        <dbReference type="EMBL" id="MEW9263708.1"/>
    </source>
</evidence>